<dbReference type="InterPro" id="IPR007197">
    <property type="entry name" value="rSAM"/>
</dbReference>
<keyword evidence="2" id="KW-0408">Iron</keyword>
<name>A0ABU3K818_9BACT</name>
<dbReference type="RefSeq" id="WP_313832917.1">
    <property type="nucleotide sequence ID" value="NZ_JAQOUE010000001.1"/>
</dbReference>
<sequence length="287" mass="32572">MKVQEIPCRTILNPTGGFLGKGFTHSINLYRGCALGNTLCGMYCYAQWNSFHLQGRRWGSFLDVKEGFLDAYHSQYDRLKRPKSGEAKPIHIFMSSVTEPYPPQERTTRRTRRLLETMLTRPPDSLVIQTHTPLVVNDLPVLLKLRKLCRLHINITVETDFPALPKPFQPHAHSPESRIQALRTLRASGLHTVATVSPLLPLRDPWQFAKDLESSCDRVILDHYLLGDGSPEGARTKQTVFPQLLIDAGFEEWTTLDKFHEIVGIFKEAFCDANRVGVSQEGFNSEC</sequence>
<protein>
    <recommendedName>
        <fullName evidence="6">Radical SAM protein</fullName>
    </recommendedName>
</protein>
<evidence type="ECO:0008006" key="6">
    <source>
        <dbReference type="Google" id="ProtNLM"/>
    </source>
</evidence>
<organism evidence="4 5">
    <name type="scientific">Candidatus Nitronereus thalassa</name>
    <dbReference type="NCBI Taxonomy" id="3020898"/>
    <lineage>
        <taxon>Bacteria</taxon>
        <taxon>Pseudomonadati</taxon>
        <taxon>Nitrospirota</taxon>
        <taxon>Nitrospiria</taxon>
        <taxon>Nitrospirales</taxon>
        <taxon>Nitrospiraceae</taxon>
        <taxon>Candidatus Nitronereus</taxon>
    </lineage>
</organism>
<accession>A0ABU3K818</accession>
<dbReference type="Proteomes" id="UP001250932">
    <property type="component" value="Unassembled WGS sequence"/>
</dbReference>
<dbReference type="PANTHER" id="PTHR43432">
    <property type="entry name" value="SLR0285 PROTEIN"/>
    <property type="match status" value="1"/>
</dbReference>
<gene>
    <name evidence="4" type="ORF">PPG34_09070</name>
</gene>
<proteinExistence type="predicted"/>
<dbReference type="EMBL" id="JAQOUE010000001">
    <property type="protein sequence ID" value="MDT7042504.1"/>
    <property type="molecule type" value="Genomic_DNA"/>
</dbReference>
<evidence type="ECO:0000256" key="2">
    <source>
        <dbReference type="ARBA" id="ARBA00023004"/>
    </source>
</evidence>
<dbReference type="SFLD" id="SFLDS00029">
    <property type="entry name" value="Radical_SAM"/>
    <property type="match status" value="1"/>
</dbReference>
<dbReference type="SFLD" id="SFLDG01084">
    <property type="entry name" value="Uncharacterised_Radical_SAM_Su"/>
    <property type="match status" value="1"/>
</dbReference>
<evidence type="ECO:0000313" key="4">
    <source>
        <dbReference type="EMBL" id="MDT7042504.1"/>
    </source>
</evidence>
<evidence type="ECO:0000256" key="1">
    <source>
        <dbReference type="ARBA" id="ARBA00022723"/>
    </source>
</evidence>
<dbReference type="PANTHER" id="PTHR43432:SF3">
    <property type="entry name" value="SLR0285 PROTEIN"/>
    <property type="match status" value="1"/>
</dbReference>
<dbReference type="InterPro" id="IPR040086">
    <property type="entry name" value="MJ0683-like"/>
</dbReference>
<comment type="caution">
    <text evidence="4">The sequence shown here is derived from an EMBL/GenBank/DDBJ whole genome shotgun (WGS) entry which is preliminary data.</text>
</comment>
<evidence type="ECO:0000313" key="5">
    <source>
        <dbReference type="Proteomes" id="UP001250932"/>
    </source>
</evidence>
<evidence type="ECO:0000256" key="3">
    <source>
        <dbReference type="ARBA" id="ARBA00023014"/>
    </source>
</evidence>
<keyword evidence="3" id="KW-0411">Iron-sulfur</keyword>
<keyword evidence="5" id="KW-1185">Reference proteome</keyword>
<dbReference type="Gene3D" id="3.80.30.30">
    <property type="match status" value="1"/>
</dbReference>
<reference evidence="4 5" key="1">
    <citation type="journal article" date="2023" name="ISME J.">
        <title>Cultivation and genomic characterization of novel and ubiquitous marine nitrite-oxidizing bacteria from the Nitrospirales.</title>
        <authorList>
            <person name="Mueller A.J."/>
            <person name="Daebeler A."/>
            <person name="Herbold C.W."/>
            <person name="Kirkegaard R.H."/>
            <person name="Daims H."/>
        </authorList>
    </citation>
    <scope>NUCLEOTIDE SEQUENCE [LARGE SCALE GENOMIC DNA]</scope>
    <source>
        <strain evidence="4 5">EB</strain>
    </source>
</reference>
<keyword evidence="1" id="KW-0479">Metal-binding</keyword>